<dbReference type="OrthoDB" id="9800049at2"/>
<protein>
    <submittedName>
        <fullName evidence="1">Uncharacterized protein</fullName>
    </submittedName>
</protein>
<dbReference type="EMBL" id="RPFL01000004">
    <property type="protein sequence ID" value="RPD90116.1"/>
    <property type="molecule type" value="Genomic_DNA"/>
</dbReference>
<dbReference type="Proteomes" id="UP000272412">
    <property type="component" value="Unassembled WGS sequence"/>
</dbReference>
<dbReference type="RefSeq" id="WP_096294766.1">
    <property type="nucleotide sequence ID" value="NZ_CP023429.1"/>
</dbReference>
<organism evidence="1 2">
    <name type="scientific">Neisseria weixii</name>
    <dbReference type="NCBI Taxonomy" id="1853276"/>
    <lineage>
        <taxon>Bacteria</taxon>
        <taxon>Pseudomonadati</taxon>
        <taxon>Pseudomonadota</taxon>
        <taxon>Betaproteobacteria</taxon>
        <taxon>Neisseriales</taxon>
        <taxon>Neisseriaceae</taxon>
        <taxon>Neisseria</taxon>
    </lineage>
</organism>
<evidence type="ECO:0000313" key="2">
    <source>
        <dbReference type="Proteomes" id="UP000272412"/>
    </source>
</evidence>
<proteinExistence type="predicted"/>
<sequence>MLSLEVGAAVCCCVGEKSSVIITIFYIKFKIATRLIQLHGLTLCEMGQFHNIVDNVSICFCVNDSGWKVIKGRLKNDVQTAFDDLFD</sequence>
<accession>A0A3N4N9B1</accession>
<gene>
    <name evidence="1" type="ORF">EGK74_02120</name>
</gene>
<name>A0A3N4N9B1_9NEIS</name>
<comment type="caution">
    <text evidence="1">The sequence shown here is derived from an EMBL/GenBank/DDBJ whole genome shotgun (WGS) entry which is preliminary data.</text>
</comment>
<keyword evidence="2" id="KW-1185">Reference proteome</keyword>
<evidence type="ECO:0000313" key="1">
    <source>
        <dbReference type="EMBL" id="RPD90116.1"/>
    </source>
</evidence>
<dbReference type="AlphaFoldDB" id="A0A3N4N9B1"/>
<reference evidence="1 2" key="1">
    <citation type="submission" date="2018-11" db="EMBL/GenBank/DDBJ databases">
        <title>Neisseria weixii sp. nov. isolated from the rectal contents of plateau pika (Ochotona cruzoniae).</title>
        <authorList>
            <person name="Zhang G."/>
        </authorList>
    </citation>
    <scope>NUCLEOTIDE SEQUENCE [LARGE SCALE GENOMIC DNA]</scope>
    <source>
        <strain evidence="1 2">10009</strain>
    </source>
</reference>
<dbReference type="KEGG" id="nwx:CGZ65_03010"/>